<protein>
    <submittedName>
        <fullName evidence="2">Uncharacterized protein</fullName>
    </submittedName>
</protein>
<gene>
    <name evidence="2" type="ORF">HK414_15985</name>
</gene>
<evidence type="ECO:0000256" key="1">
    <source>
        <dbReference type="SAM" id="MobiDB-lite"/>
    </source>
</evidence>
<sequence length="193" mass="19700">MLPNALPAADFQLRAAKDVYLDLGSGLNLTGFVGGVTGFESARNVTLDIAGELVVSSGIVAANADTGVLTVRASEISTDGASVFIAHNLVVAAESNVQLNTLIDRITIDTTAAGTVLVNEATGLTVDHVVAAAGSISINAGDDTGCATSATSPRATPSRSRPRATSTSTTSRPARPSARRRRRAATSPWTPRA</sequence>
<feature type="region of interest" description="Disordered" evidence="1">
    <location>
        <begin position="142"/>
        <end position="193"/>
    </location>
</feature>
<organism evidence="2 3">
    <name type="scientific">Ramlibacter terrae</name>
    <dbReference type="NCBI Taxonomy" id="2732511"/>
    <lineage>
        <taxon>Bacteria</taxon>
        <taxon>Pseudomonadati</taxon>
        <taxon>Pseudomonadota</taxon>
        <taxon>Betaproteobacteria</taxon>
        <taxon>Burkholderiales</taxon>
        <taxon>Comamonadaceae</taxon>
        <taxon>Ramlibacter</taxon>
    </lineage>
</organism>
<accession>A0ABX6P3F0</accession>
<keyword evidence="3" id="KW-1185">Reference proteome</keyword>
<name>A0ABX6P3F0_9BURK</name>
<feature type="compositionally biased region" description="Low complexity" evidence="1">
    <location>
        <begin position="147"/>
        <end position="176"/>
    </location>
</feature>
<dbReference type="Proteomes" id="UP000500826">
    <property type="component" value="Chromosome"/>
</dbReference>
<proteinExistence type="predicted"/>
<evidence type="ECO:0000313" key="2">
    <source>
        <dbReference type="EMBL" id="QJW84644.1"/>
    </source>
</evidence>
<dbReference type="EMBL" id="CP053418">
    <property type="protein sequence ID" value="QJW84644.1"/>
    <property type="molecule type" value="Genomic_DNA"/>
</dbReference>
<reference evidence="2 3" key="1">
    <citation type="submission" date="2020-05" db="EMBL/GenBank/DDBJ databases">
        <title>Ramlibacter rhizophilus sp. nov., isolated from rhizosphere soil of national flower Mugunghwa from South Korea.</title>
        <authorList>
            <person name="Zheng-Fei Y."/>
            <person name="Huan T."/>
        </authorList>
    </citation>
    <scope>NUCLEOTIDE SEQUENCE [LARGE SCALE GENOMIC DNA]</scope>
    <source>
        <strain evidence="2 3">H242</strain>
    </source>
</reference>
<evidence type="ECO:0000313" key="3">
    <source>
        <dbReference type="Proteomes" id="UP000500826"/>
    </source>
</evidence>